<dbReference type="AlphaFoldDB" id="A0A2T0VIK9"/>
<dbReference type="PANTHER" id="PTHR33993">
    <property type="entry name" value="GLYOXALASE-RELATED"/>
    <property type="match status" value="1"/>
</dbReference>
<dbReference type="OrthoDB" id="9793039at2"/>
<dbReference type="EMBL" id="PVTL01000001">
    <property type="protein sequence ID" value="PRY70027.1"/>
    <property type="molecule type" value="Genomic_DNA"/>
</dbReference>
<dbReference type="Proteomes" id="UP000237983">
    <property type="component" value="Unassembled WGS sequence"/>
</dbReference>
<dbReference type="InterPro" id="IPR052164">
    <property type="entry name" value="Anthracycline_SecMetBiosynth"/>
</dbReference>
<dbReference type="PANTHER" id="PTHR33993:SF10">
    <property type="entry name" value="CONSERVED PROTEIN"/>
    <property type="match status" value="1"/>
</dbReference>
<keyword evidence="3" id="KW-1185">Reference proteome</keyword>
<feature type="domain" description="VOC" evidence="1">
    <location>
        <begin position="135"/>
        <end position="250"/>
    </location>
</feature>
<dbReference type="Pfam" id="PF00903">
    <property type="entry name" value="Glyoxalase"/>
    <property type="match status" value="1"/>
</dbReference>
<comment type="caution">
    <text evidence="2">The sequence shown here is derived from an EMBL/GenBank/DDBJ whole genome shotgun (WGS) entry which is preliminary data.</text>
</comment>
<dbReference type="InterPro" id="IPR004360">
    <property type="entry name" value="Glyas_Fos-R_dOase_dom"/>
</dbReference>
<organism evidence="2 3">
    <name type="scientific">Glaciihabitans tibetensis</name>
    <dbReference type="NCBI Taxonomy" id="1266600"/>
    <lineage>
        <taxon>Bacteria</taxon>
        <taxon>Bacillati</taxon>
        <taxon>Actinomycetota</taxon>
        <taxon>Actinomycetes</taxon>
        <taxon>Micrococcales</taxon>
        <taxon>Microbacteriaceae</taxon>
        <taxon>Glaciihabitans</taxon>
    </lineage>
</organism>
<dbReference type="PROSITE" id="PS51819">
    <property type="entry name" value="VOC"/>
    <property type="match status" value="2"/>
</dbReference>
<reference evidence="2 3" key="1">
    <citation type="submission" date="2018-03" db="EMBL/GenBank/DDBJ databases">
        <title>Genomic Encyclopedia of Type Strains, Phase III (KMG-III): the genomes of soil and plant-associated and newly described type strains.</title>
        <authorList>
            <person name="Whitman W."/>
        </authorList>
    </citation>
    <scope>NUCLEOTIDE SEQUENCE [LARGE SCALE GENOMIC DNA]</scope>
    <source>
        <strain evidence="2 3">CGMCC 1.12484</strain>
    </source>
</reference>
<dbReference type="Gene3D" id="3.10.180.10">
    <property type="entry name" value="2,3-Dihydroxybiphenyl 1,2-Dioxygenase, domain 1"/>
    <property type="match status" value="2"/>
</dbReference>
<dbReference type="InterPro" id="IPR037523">
    <property type="entry name" value="VOC_core"/>
</dbReference>
<proteinExistence type="predicted"/>
<dbReference type="RefSeq" id="WP_106208855.1">
    <property type="nucleotide sequence ID" value="NZ_PVTL01000001.1"/>
</dbReference>
<dbReference type="SUPFAM" id="SSF54593">
    <property type="entry name" value="Glyoxalase/Bleomycin resistance protein/Dihydroxybiphenyl dioxygenase"/>
    <property type="match status" value="2"/>
</dbReference>
<dbReference type="CDD" id="cd07247">
    <property type="entry name" value="SgaA_N_like"/>
    <property type="match status" value="2"/>
</dbReference>
<dbReference type="InterPro" id="IPR041581">
    <property type="entry name" value="Glyoxalase_6"/>
</dbReference>
<dbReference type="InterPro" id="IPR029068">
    <property type="entry name" value="Glyas_Bleomycin-R_OHBP_Dase"/>
</dbReference>
<sequence length="254" mass="27750">MPAPIRFPGSPIWADLLSSDPDRAVDFYGQLFGWTALKSSVEYGGYTNFYKHRRRVAGMASNTSNTPDTWTTYLSTQDADDTAASVLANEGRVIKHDRISDAGTVVLFIDPTGALAGAWQPGGHPGYEITGESGTTVWHELHTRDYRQSLRFYGNVFDWNPAVLSDTADFRMSTVGAPQQALAGVYDATYLGADDPSRWLVYFGVSDPDESADRIRRLGGMMLDDVIDSPYGRLAHAADPTGALFTIIEVGVRA</sequence>
<evidence type="ECO:0000259" key="1">
    <source>
        <dbReference type="PROSITE" id="PS51819"/>
    </source>
</evidence>
<dbReference type="Pfam" id="PF18029">
    <property type="entry name" value="Glyoxalase_6"/>
    <property type="match status" value="1"/>
</dbReference>
<evidence type="ECO:0000313" key="3">
    <source>
        <dbReference type="Proteomes" id="UP000237983"/>
    </source>
</evidence>
<name>A0A2T0VIK9_9MICO</name>
<accession>A0A2T0VIK9</accession>
<gene>
    <name evidence="2" type="ORF">B0I08_101149</name>
</gene>
<feature type="domain" description="VOC" evidence="1">
    <location>
        <begin position="10"/>
        <end position="121"/>
    </location>
</feature>
<evidence type="ECO:0000313" key="2">
    <source>
        <dbReference type="EMBL" id="PRY70027.1"/>
    </source>
</evidence>
<protein>
    <recommendedName>
        <fullName evidence="1">VOC domain-containing protein</fullName>
    </recommendedName>
</protein>